<sequence length="253" mass="28229">MTTNKIHITERIMIAIASGANDPSALFNTVSIDGSIYTMPQLAVFAAGCLLWVVAYAYVLLQAHRNRVVEMAVLAAASNLAWEFVWGVPLHTDMGVFLVWTYRAWLVFDLFIFHQVLKLGREQFTSDFFKRHYNAVVCATVVFFIAVYWGMTLSGIDSPIGARSAYVCQFIISVLCLILLVQQPSTVGYAWTITWLRSLGTLLVSVFMVMHYPKDVFLLVLCAGATLLDAFYCVYFLRLRASKTAAAPLQAVA</sequence>
<keyword evidence="7" id="KW-1185">Reference proteome</keyword>
<evidence type="ECO:0000256" key="5">
    <source>
        <dbReference type="SAM" id="Phobius"/>
    </source>
</evidence>
<dbReference type="AlphaFoldDB" id="A0A840RB39"/>
<name>A0A840RB39_9NEIS</name>
<evidence type="ECO:0000313" key="7">
    <source>
        <dbReference type="Proteomes" id="UP000543030"/>
    </source>
</evidence>
<comment type="subcellular location">
    <subcellularLocation>
        <location evidence="1">Membrane</location>
        <topology evidence="1">Multi-pass membrane protein</topology>
    </subcellularLocation>
</comment>
<dbReference type="EMBL" id="JACHHN010000001">
    <property type="protein sequence ID" value="MBB5189521.1"/>
    <property type="molecule type" value="Genomic_DNA"/>
</dbReference>
<feature type="transmembrane region" description="Helical" evidence="5">
    <location>
        <begin position="94"/>
        <end position="113"/>
    </location>
</feature>
<organism evidence="6 7">
    <name type="scientific">Silvimonas terrae</name>
    <dbReference type="NCBI Taxonomy" id="300266"/>
    <lineage>
        <taxon>Bacteria</taxon>
        <taxon>Pseudomonadati</taxon>
        <taxon>Pseudomonadota</taxon>
        <taxon>Betaproteobacteria</taxon>
        <taxon>Neisseriales</taxon>
        <taxon>Chitinibacteraceae</taxon>
        <taxon>Silvimonas</taxon>
    </lineage>
</organism>
<evidence type="ECO:0000256" key="1">
    <source>
        <dbReference type="ARBA" id="ARBA00004141"/>
    </source>
</evidence>
<keyword evidence="2 5" id="KW-0812">Transmembrane</keyword>
<keyword evidence="3 5" id="KW-1133">Transmembrane helix</keyword>
<evidence type="ECO:0000256" key="4">
    <source>
        <dbReference type="ARBA" id="ARBA00023136"/>
    </source>
</evidence>
<proteinExistence type="predicted"/>
<dbReference type="InterPro" id="IPR039020">
    <property type="entry name" value="PaxB-like"/>
</dbReference>
<dbReference type="Proteomes" id="UP000543030">
    <property type="component" value="Unassembled WGS sequence"/>
</dbReference>
<feature type="transmembrane region" description="Helical" evidence="5">
    <location>
        <begin position="163"/>
        <end position="181"/>
    </location>
</feature>
<dbReference type="GO" id="GO:0016829">
    <property type="term" value="F:lyase activity"/>
    <property type="evidence" value="ECO:0007669"/>
    <property type="project" value="InterPro"/>
</dbReference>
<evidence type="ECO:0000256" key="3">
    <source>
        <dbReference type="ARBA" id="ARBA00022989"/>
    </source>
</evidence>
<gene>
    <name evidence="6" type="ORF">HNQ50_000231</name>
</gene>
<protein>
    <submittedName>
        <fullName evidence="6">Uncharacterized protein</fullName>
    </submittedName>
</protein>
<dbReference type="PANTHER" id="PTHR42038:SF2">
    <property type="entry name" value="TERPENE CYCLASE AUSL"/>
    <property type="match status" value="1"/>
</dbReference>
<feature type="transmembrane region" description="Helical" evidence="5">
    <location>
        <begin position="216"/>
        <end position="237"/>
    </location>
</feature>
<comment type="caution">
    <text evidence="6">The sequence shown here is derived from an EMBL/GenBank/DDBJ whole genome shotgun (WGS) entry which is preliminary data.</text>
</comment>
<dbReference type="GO" id="GO:0016020">
    <property type="term" value="C:membrane"/>
    <property type="evidence" value="ECO:0007669"/>
    <property type="project" value="UniProtKB-SubCell"/>
</dbReference>
<evidence type="ECO:0000256" key="2">
    <source>
        <dbReference type="ARBA" id="ARBA00022692"/>
    </source>
</evidence>
<keyword evidence="4 5" id="KW-0472">Membrane</keyword>
<dbReference type="PANTHER" id="PTHR42038">
    <property type="match status" value="1"/>
</dbReference>
<feature type="transmembrane region" description="Helical" evidence="5">
    <location>
        <begin position="188"/>
        <end position="210"/>
    </location>
</feature>
<feature type="transmembrane region" description="Helical" evidence="5">
    <location>
        <begin position="42"/>
        <end position="61"/>
    </location>
</feature>
<evidence type="ECO:0000313" key="6">
    <source>
        <dbReference type="EMBL" id="MBB5189521.1"/>
    </source>
</evidence>
<dbReference type="RefSeq" id="WP_184096707.1">
    <property type="nucleotide sequence ID" value="NZ_JACHHN010000001.1"/>
</dbReference>
<reference evidence="6 7" key="1">
    <citation type="submission" date="2020-08" db="EMBL/GenBank/DDBJ databases">
        <title>Genomic Encyclopedia of Type Strains, Phase IV (KMG-IV): sequencing the most valuable type-strain genomes for metagenomic binning, comparative biology and taxonomic classification.</title>
        <authorList>
            <person name="Goeker M."/>
        </authorList>
    </citation>
    <scope>NUCLEOTIDE SEQUENCE [LARGE SCALE GENOMIC DNA]</scope>
    <source>
        <strain evidence="6 7">DSM 18233</strain>
    </source>
</reference>
<feature type="transmembrane region" description="Helical" evidence="5">
    <location>
        <begin position="133"/>
        <end position="151"/>
    </location>
</feature>
<dbReference type="Pfam" id="PF25129">
    <property type="entry name" value="Pyr4-TMTC"/>
    <property type="match status" value="1"/>
</dbReference>
<feature type="transmembrane region" description="Helical" evidence="5">
    <location>
        <begin position="68"/>
        <end position="88"/>
    </location>
</feature>
<accession>A0A840RB39</accession>